<proteinExistence type="predicted"/>
<feature type="compositionally biased region" description="Polar residues" evidence="1">
    <location>
        <begin position="229"/>
        <end position="239"/>
    </location>
</feature>
<dbReference type="InterPro" id="IPR014752">
    <property type="entry name" value="Arrestin-like_C"/>
</dbReference>
<keyword evidence="3" id="KW-1185">Reference proteome</keyword>
<protein>
    <submittedName>
        <fullName evidence="2">Uncharacterized protein</fullName>
    </submittedName>
</protein>
<dbReference type="PANTHER" id="PTHR12507">
    <property type="entry name" value="REDUCED GROWTH PHENOTYPE 1 RGP1, YEAST -RELATED"/>
    <property type="match status" value="1"/>
</dbReference>
<gene>
    <name evidence="2" type="ORF">PV06_08078</name>
</gene>
<feature type="compositionally biased region" description="Basic and acidic residues" evidence="1">
    <location>
        <begin position="77"/>
        <end position="87"/>
    </location>
</feature>
<dbReference type="EMBL" id="KN847339">
    <property type="protein sequence ID" value="KIW39467.1"/>
    <property type="molecule type" value="Genomic_DNA"/>
</dbReference>
<dbReference type="OrthoDB" id="1918at2759"/>
<organism evidence="2 3">
    <name type="scientific">Exophiala oligosperma</name>
    <dbReference type="NCBI Taxonomy" id="215243"/>
    <lineage>
        <taxon>Eukaryota</taxon>
        <taxon>Fungi</taxon>
        <taxon>Dikarya</taxon>
        <taxon>Ascomycota</taxon>
        <taxon>Pezizomycotina</taxon>
        <taxon>Eurotiomycetes</taxon>
        <taxon>Chaetothyriomycetidae</taxon>
        <taxon>Chaetothyriales</taxon>
        <taxon>Herpotrichiellaceae</taxon>
        <taxon>Exophiala</taxon>
    </lineage>
</organism>
<feature type="compositionally biased region" description="Polar residues" evidence="1">
    <location>
        <begin position="136"/>
        <end position="172"/>
    </location>
</feature>
<dbReference type="AlphaFoldDB" id="A0A0D2BPJ2"/>
<dbReference type="Proteomes" id="UP000053342">
    <property type="component" value="Unassembled WGS sequence"/>
</dbReference>
<dbReference type="RefSeq" id="XP_016259683.1">
    <property type="nucleotide sequence ID" value="XM_016409375.1"/>
</dbReference>
<feature type="region of interest" description="Disordered" evidence="1">
    <location>
        <begin position="486"/>
        <end position="508"/>
    </location>
</feature>
<feature type="compositionally biased region" description="Polar residues" evidence="1">
    <location>
        <begin position="117"/>
        <end position="129"/>
    </location>
</feature>
<name>A0A0D2BPJ2_9EURO</name>
<dbReference type="HOGENOM" id="CLU_005862_0_0_1"/>
<evidence type="ECO:0000256" key="1">
    <source>
        <dbReference type="SAM" id="MobiDB-lite"/>
    </source>
</evidence>
<feature type="compositionally biased region" description="Low complexity" evidence="1">
    <location>
        <begin position="707"/>
        <end position="717"/>
    </location>
</feature>
<feature type="compositionally biased region" description="Polar residues" evidence="1">
    <location>
        <begin position="94"/>
        <end position="109"/>
    </location>
</feature>
<accession>A0A0D2BPJ2</accession>
<dbReference type="Pfam" id="PF08737">
    <property type="entry name" value="Rgp1"/>
    <property type="match status" value="1"/>
</dbReference>
<dbReference type="GeneID" id="27360152"/>
<reference evidence="2 3" key="1">
    <citation type="submission" date="2015-01" db="EMBL/GenBank/DDBJ databases">
        <title>The Genome Sequence of Exophiala oligosperma CBS72588.</title>
        <authorList>
            <consortium name="The Broad Institute Genomics Platform"/>
            <person name="Cuomo C."/>
            <person name="de Hoog S."/>
            <person name="Gorbushina A."/>
            <person name="Stielow B."/>
            <person name="Teixiera M."/>
            <person name="Abouelleil A."/>
            <person name="Chapman S.B."/>
            <person name="Priest M."/>
            <person name="Young S.K."/>
            <person name="Wortman J."/>
            <person name="Nusbaum C."/>
            <person name="Birren B."/>
        </authorList>
    </citation>
    <scope>NUCLEOTIDE SEQUENCE [LARGE SCALE GENOMIC DNA]</scope>
    <source>
        <strain evidence="2 3">CBS 72588</strain>
    </source>
</reference>
<evidence type="ECO:0000313" key="3">
    <source>
        <dbReference type="Proteomes" id="UP000053342"/>
    </source>
</evidence>
<feature type="region of interest" description="Disordered" evidence="1">
    <location>
        <begin position="696"/>
        <end position="720"/>
    </location>
</feature>
<feature type="region of interest" description="Disordered" evidence="1">
    <location>
        <begin position="65"/>
        <end position="281"/>
    </location>
</feature>
<dbReference type="Gene3D" id="2.60.40.640">
    <property type="match status" value="1"/>
</dbReference>
<feature type="compositionally biased region" description="Polar residues" evidence="1">
    <location>
        <begin position="246"/>
        <end position="262"/>
    </location>
</feature>
<dbReference type="InterPro" id="IPR014848">
    <property type="entry name" value="Rgp1"/>
</dbReference>
<dbReference type="VEuPathDB" id="FungiDB:PV06_08078"/>
<evidence type="ECO:0000313" key="2">
    <source>
        <dbReference type="EMBL" id="KIW39467.1"/>
    </source>
</evidence>
<sequence>MHSDIHVIVRFQEQSVFAGEELKCTITFKNIANLAEPPVTPSIARRRSSRHESISQIAAISLKNHAHLRLGQNGRSVSDKESHSDSRGRHRATASLQSPINTTDLQSPTERPGYKQRSVSIISVTSPIGNNDHPESSSPNSWARQQRLSHQRSSTVQLQHAPHQSTASQFSKASPGTSPQPPQGRRRSPLSPAIGGSRESTSDFRFPPASPDTRPQTLSPGGDDATRVLSRTSQVTSERSSGDFYSLSNHSQETLMSEQPSVLSDHRPNLSLSRAPFRPAEQKPRSVSLLMGYAQLNATFTLDASLIDQSHFEEVKSKGFLGGQAGGGVVGMKKPRPNSGFLGTAFSLKDFSESLNSLLGGDDTSSVKQMHAVKNSRAIPLLSTPQSLLFVDMHLDPGEEQSYTYTYPLPRGLPSSYRGKSIKISYNLTVGVQGGRDVHTVRQVNVPVRVFSGVDYDGEIFGHDLMQPHVILQDLARTKSIISLPSQTTNESNTPTTPSQQQHQQSDEQSSAEFLVFVDKLLNRNMRRQSSSSVTMESYIPRHYAGADSKALQAINRAIVYSNQNTDVASSSSNRFEISRNGLKVAVVVIDRPLHRLGETITAVIDFSDGQVCCASLRSTLESTEKVSPSLAVRSAATINRVTRKTYGAQAENVLFARRATFAPSIPASATPTFVTSGVNLEWSLRFEFGTVKTLEGGHDDDDDGGDNNNNNNNDHGVPAKPAVELVEEVVRDERGTINVAVENLDCETFEVVIPITVYGDLVPDGRGDGEVVGIPI</sequence>
<dbReference type="STRING" id="215243.A0A0D2BPJ2"/>